<proteinExistence type="predicted"/>
<keyword evidence="1" id="KW-0732">Signal</keyword>
<dbReference type="PROSITE" id="PS51257">
    <property type="entry name" value="PROKAR_LIPOPROTEIN"/>
    <property type="match status" value="1"/>
</dbReference>
<organism evidence="2 3">
    <name type="scientific">Arthrobacter alpinus</name>
    <dbReference type="NCBI Taxonomy" id="656366"/>
    <lineage>
        <taxon>Bacteria</taxon>
        <taxon>Bacillati</taxon>
        <taxon>Actinomycetota</taxon>
        <taxon>Actinomycetes</taxon>
        <taxon>Micrococcales</taxon>
        <taxon>Micrococcaceae</taxon>
        <taxon>Arthrobacter</taxon>
    </lineage>
</organism>
<reference evidence="2 3" key="2">
    <citation type="journal article" date="2016" name="J. Biotechnol.">
        <title>Complete genome sequence of Arthrobacter alpinus ERGS4:06, a yellow pigmented bacterium tolerant to cold and radiations isolated from Sikkim Himalaya.</title>
        <authorList>
            <person name="Kumar R."/>
            <person name="Singh D."/>
            <person name="Swarnkar M.K."/>
            <person name="Singh A.K."/>
            <person name="Kumar S."/>
        </authorList>
    </citation>
    <scope>NUCLEOTIDE SEQUENCE [LARGE SCALE GENOMIC DNA]</scope>
    <source>
        <strain evidence="2 3">ERGS4:06</strain>
    </source>
</reference>
<evidence type="ECO:0000313" key="2">
    <source>
        <dbReference type="EMBL" id="ALO67074.1"/>
    </source>
</evidence>
<evidence type="ECO:0000313" key="3">
    <source>
        <dbReference type="Proteomes" id="UP000059574"/>
    </source>
</evidence>
<dbReference type="PANTHER" id="PTHR39335:SF1">
    <property type="entry name" value="BLL4220 PROTEIN"/>
    <property type="match status" value="1"/>
</dbReference>
<dbReference type="EMBL" id="CP013200">
    <property type="protein sequence ID" value="ALO67074.1"/>
    <property type="molecule type" value="Genomic_DNA"/>
</dbReference>
<protein>
    <recommendedName>
        <fullName evidence="4">Lipoprotein with Yx(FWY)xxD motif</fullName>
    </recommendedName>
</protein>
<dbReference type="InterPro" id="IPR005297">
    <property type="entry name" value="Lipoprotein_repeat"/>
</dbReference>
<sequence>MKSHTRLWIAVSALALALLTACGSPAAPAASNPAASAGELHTASTALGTIVVDGAGMTVYFFDHDTPQEKASTCSGPCASLWPAVSTSSAAPTITGVTGTVGTITGVDGTAQVTLNGLPLYTYAADKSPGDTSGQGYGGIWWVVGADGAKVTAAPASTSAPAQGGSGY</sequence>
<evidence type="ECO:0008006" key="4">
    <source>
        <dbReference type="Google" id="ProtNLM"/>
    </source>
</evidence>
<evidence type="ECO:0000256" key="1">
    <source>
        <dbReference type="SAM" id="SignalP"/>
    </source>
</evidence>
<reference evidence="3" key="1">
    <citation type="submission" date="2015-11" db="EMBL/GenBank/DDBJ databases">
        <authorList>
            <person name="Kumar R."/>
            <person name="Singh D."/>
            <person name="Swarnkar M.K."/>
            <person name="Singh A.K."/>
            <person name="Kumar S."/>
        </authorList>
    </citation>
    <scope>NUCLEOTIDE SEQUENCE [LARGE SCALE GENOMIC DNA]</scope>
    <source>
        <strain evidence="3">ERGS4:06</strain>
    </source>
</reference>
<dbReference type="GO" id="GO:0043448">
    <property type="term" value="P:alkane catabolic process"/>
    <property type="evidence" value="ECO:0007669"/>
    <property type="project" value="TreeGrafter"/>
</dbReference>
<dbReference type="Pfam" id="PF03640">
    <property type="entry name" value="Lipoprotein_15"/>
    <property type="match status" value="2"/>
</dbReference>
<dbReference type="RefSeq" id="WP_062289117.1">
    <property type="nucleotide sequence ID" value="NZ_CP013200.1"/>
</dbReference>
<name>A0A0S2M047_9MICC</name>
<accession>A0A0S2M047</accession>
<gene>
    <name evidence="2" type="ORF">AS189_11915</name>
</gene>
<dbReference type="PANTHER" id="PTHR39335">
    <property type="entry name" value="BLL4220 PROTEIN"/>
    <property type="match status" value="1"/>
</dbReference>
<feature type="chain" id="PRO_5039638470" description="Lipoprotein with Yx(FWY)xxD motif" evidence="1">
    <location>
        <begin position="27"/>
        <end position="168"/>
    </location>
</feature>
<dbReference type="OrthoDB" id="597632at2"/>
<dbReference type="AlphaFoldDB" id="A0A0S2M047"/>
<feature type="signal peptide" evidence="1">
    <location>
        <begin position="1"/>
        <end position="26"/>
    </location>
</feature>
<dbReference type="Proteomes" id="UP000059574">
    <property type="component" value="Chromosome"/>
</dbReference>